<evidence type="ECO:0000313" key="3">
    <source>
        <dbReference type="Proteomes" id="UP000324222"/>
    </source>
</evidence>
<feature type="compositionally biased region" description="Polar residues" evidence="1">
    <location>
        <begin position="39"/>
        <end position="49"/>
    </location>
</feature>
<evidence type="ECO:0000256" key="1">
    <source>
        <dbReference type="SAM" id="MobiDB-lite"/>
    </source>
</evidence>
<reference evidence="2 3" key="1">
    <citation type="submission" date="2019-05" db="EMBL/GenBank/DDBJ databases">
        <title>Another draft genome of Portunus trituberculatus and its Hox gene families provides insights of decapod evolution.</title>
        <authorList>
            <person name="Jeong J.-H."/>
            <person name="Song I."/>
            <person name="Kim S."/>
            <person name="Choi T."/>
            <person name="Kim D."/>
            <person name="Ryu S."/>
            <person name="Kim W."/>
        </authorList>
    </citation>
    <scope>NUCLEOTIDE SEQUENCE [LARGE SCALE GENOMIC DNA]</scope>
    <source>
        <tissue evidence="2">Muscle</tissue>
    </source>
</reference>
<dbReference type="Proteomes" id="UP000324222">
    <property type="component" value="Unassembled WGS sequence"/>
</dbReference>
<comment type="caution">
    <text evidence="2">The sequence shown here is derived from an EMBL/GenBank/DDBJ whole genome shotgun (WGS) entry which is preliminary data.</text>
</comment>
<organism evidence="2 3">
    <name type="scientific">Portunus trituberculatus</name>
    <name type="common">Swimming crab</name>
    <name type="synonym">Neptunus trituberculatus</name>
    <dbReference type="NCBI Taxonomy" id="210409"/>
    <lineage>
        <taxon>Eukaryota</taxon>
        <taxon>Metazoa</taxon>
        <taxon>Ecdysozoa</taxon>
        <taxon>Arthropoda</taxon>
        <taxon>Crustacea</taxon>
        <taxon>Multicrustacea</taxon>
        <taxon>Malacostraca</taxon>
        <taxon>Eumalacostraca</taxon>
        <taxon>Eucarida</taxon>
        <taxon>Decapoda</taxon>
        <taxon>Pleocyemata</taxon>
        <taxon>Brachyura</taxon>
        <taxon>Eubrachyura</taxon>
        <taxon>Portunoidea</taxon>
        <taxon>Portunidae</taxon>
        <taxon>Portuninae</taxon>
        <taxon>Portunus</taxon>
    </lineage>
</organism>
<keyword evidence="3" id="KW-1185">Reference proteome</keyword>
<dbReference type="AlphaFoldDB" id="A0A5B7II03"/>
<protein>
    <submittedName>
        <fullName evidence="2">Uncharacterized protein</fullName>
    </submittedName>
</protein>
<gene>
    <name evidence="2" type="ORF">E2C01_075793</name>
</gene>
<sequence length="76" mass="8344">MKEHDECLIGAYTIYTLNHASWYGKQRGQLAGEGGKAQRGSSVTSAATPVTHSNTTLPVVIVMCRCLEQSREIQYT</sequence>
<evidence type="ECO:0000313" key="2">
    <source>
        <dbReference type="EMBL" id="MPC81187.1"/>
    </source>
</evidence>
<name>A0A5B7II03_PORTR</name>
<dbReference type="EMBL" id="VSRR010056206">
    <property type="protein sequence ID" value="MPC81187.1"/>
    <property type="molecule type" value="Genomic_DNA"/>
</dbReference>
<proteinExistence type="predicted"/>
<feature type="region of interest" description="Disordered" evidence="1">
    <location>
        <begin position="30"/>
        <end position="49"/>
    </location>
</feature>
<accession>A0A5B7II03</accession>